<evidence type="ECO:0008006" key="3">
    <source>
        <dbReference type="Google" id="ProtNLM"/>
    </source>
</evidence>
<dbReference type="Proteomes" id="UP001247805">
    <property type="component" value="Unassembled WGS sequence"/>
</dbReference>
<keyword evidence="2" id="KW-1185">Reference proteome</keyword>
<dbReference type="PANTHER" id="PTHR46310">
    <property type="entry name" value="AMIDASE 1"/>
    <property type="match status" value="1"/>
</dbReference>
<name>A0ABU3SYG8_9ALTE</name>
<dbReference type="Gene3D" id="3.90.1300.10">
    <property type="entry name" value="Amidase signature (AS) domain"/>
    <property type="match status" value="1"/>
</dbReference>
<dbReference type="EMBL" id="JAWDIO010000002">
    <property type="protein sequence ID" value="MDU0355063.1"/>
    <property type="molecule type" value="Genomic_DNA"/>
</dbReference>
<gene>
    <name evidence="1" type="ORF">RS130_15195</name>
</gene>
<dbReference type="PANTHER" id="PTHR46310:SF7">
    <property type="entry name" value="AMIDASE 1"/>
    <property type="match status" value="1"/>
</dbReference>
<evidence type="ECO:0000313" key="1">
    <source>
        <dbReference type="EMBL" id="MDU0355063.1"/>
    </source>
</evidence>
<comment type="caution">
    <text evidence="1">The sequence shown here is derived from an EMBL/GenBank/DDBJ whole genome shotgun (WGS) entry which is preliminary data.</text>
</comment>
<organism evidence="1 2">
    <name type="scientific">Paraglaciecola aquimarina</name>
    <dbReference type="NCBI Taxonomy" id="1235557"/>
    <lineage>
        <taxon>Bacteria</taxon>
        <taxon>Pseudomonadati</taxon>
        <taxon>Pseudomonadota</taxon>
        <taxon>Gammaproteobacteria</taxon>
        <taxon>Alteromonadales</taxon>
        <taxon>Alteromonadaceae</taxon>
        <taxon>Paraglaciecola</taxon>
    </lineage>
</organism>
<protein>
    <recommendedName>
        <fullName evidence="3">Amidase</fullName>
    </recommendedName>
</protein>
<evidence type="ECO:0000313" key="2">
    <source>
        <dbReference type="Proteomes" id="UP001247805"/>
    </source>
</evidence>
<accession>A0ABU3SYG8</accession>
<dbReference type="InterPro" id="IPR036928">
    <property type="entry name" value="AS_sf"/>
</dbReference>
<dbReference type="SUPFAM" id="SSF75304">
    <property type="entry name" value="Amidase signature (AS) enzymes"/>
    <property type="match status" value="1"/>
</dbReference>
<reference evidence="1 2" key="1">
    <citation type="submission" date="2023-10" db="EMBL/GenBank/DDBJ databases">
        <title>Glaciecola aquimarina strain GGW-M5 nov., isolated from a coastal seawater.</title>
        <authorList>
            <person name="Bayburt H."/>
            <person name="Kim J.M."/>
            <person name="Choi B.J."/>
            <person name="Jeon C.O."/>
        </authorList>
    </citation>
    <scope>NUCLEOTIDE SEQUENCE [LARGE SCALE GENOMIC DNA]</scope>
    <source>
        <strain evidence="1 2">KCTC 32108</strain>
    </source>
</reference>
<sequence length="120" mass="13136">MAFALTEQEEQEARLVQAQLQQLISTHLSDTSCLFLPTTPTSAPKIGEDISALRMQLINLSAVAGLTGSAQVHLPLTVMPVEINKQPVPYGFSLMMRSGQDKSLLALVNRLSQHSAWKHI</sequence>
<dbReference type="RefSeq" id="WP_316026620.1">
    <property type="nucleotide sequence ID" value="NZ_JAWDIO010000002.1"/>
</dbReference>
<proteinExistence type="predicted"/>